<proteinExistence type="predicted"/>
<gene>
    <name evidence="2" type="ORF">AMON00008_LOCUS47418</name>
</gene>
<sequence length="136" mass="14439">MSPATTQGFEASVVKYLKQQAGRAQNPWFRPMIFLPGEGTGPPWCCTSLCEEHVPEHLRRLVALPSRTSRKVCAREDCEESTTAASDDEDASVPGSASDAETAIAMQAAVAKFLRACGSPCQASPPGARAPREGSC</sequence>
<dbReference type="AlphaFoldDB" id="A0A7S4SAT9"/>
<evidence type="ECO:0000256" key="1">
    <source>
        <dbReference type="SAM" id="MobiDB-lite"/>
    </source>
</evidence>
<name>A0A7S4SAT9_9DINO</name>
<reference evidence="2" key="1">
    <citation type="submission" date="2021-01" db="EMBL/GenBank/DDBJ databases">
        <authorList>
            <person name="Corre E."/>
            <person name="Pelletier E."/>
            <person name="Niang G."/>
            <person name="Scheremetjew M."/>
            <person name="Finn R."/>
            <person name="Kale V."/>
            <person name="Holt S."/>
            <person name="Cochrane G."/>
            <person name="Meng A."/>
            <person name="Brown T."/>
            <person name="Cohen L."/>
        </authorList>
    </citation>
    <scope>NUCLEOTIDE SEQUENCE</scope>
    <source>
        <strain evidence="2">CCMP3105</strain>
    </source>
</reference>
<organism evidence="2">
    <name type="scientific">Alexandrium monilatum</name>
    <dbReference type="NCBI Taxonomy" id="311494"/>
    <lineage>
        <taxon>Eukaryota</taxon>
        <taxon>Sar</taxon>
        <taxon>Alveolata</taxon>
        <taxon>Dinophyceae</taxon>
        <taxon>Gonyaulacales</taxon>
        <taxon>Pyrocystaceae</taxon>
        <taxon>Alexandrium</taxon>
    </lineage>
</organism>
<dbReference type="EMBL" id="HBNR01067096">
    <property type="protein sequence ID" value="CAE4639683.1"/>
    <property type="molecule type" value="Transcribed_RNA"/>
</dbReference>
<feature type="region of interest" description="Disordered" evidence="1">
    <location>
        <begin position="75"/>
        <end position="99"/>
    </location>
</feature>
<accession>A0A7S4SAT9</accession>
<evidence type="ECO:0000313" key="2">
    <source>
        <dbReference type="EMBL" id="CAE4639683.1"/>
    </source>
</evidence>
<protein>
    <submittedName>
        <fullName evidence="2">Uncharacterized protein</fullName>
    </submittedName>
</protein>